<evidence type="ECO:0000256" key="2">
    <source>
        <dbReference type="ARBA" id="ARBA00023015"/>
    </source>
</evidence>
<organism evidence="5 6">
    <name type="scientific">Sellimonas caecigallum</name>
    <dbReference type="NCBI Taxonomy" id="2592333"/>
    <lineage>
        <taxon>Bacteria</taxon>
        <taxon>Bacillati</taxon>
        <taxon>Bacillota</taxon>
        <taxon>Clostridia</taxon>
        <taxon>Lachnospirales</taxon>
        <taxon>Lachnospiraceae</taxon>
        <taxon>Sellimonas</taxon>
    </lineage>
</organism>
<dbReference type="InterPro" id="IPR005650">
    <property type="entry name" value="BlaI_family"/>
</dbReference>
<comment type="similarity">
    <text evidence="1">Belongs to the BlaI transcriptional regulatory family.</text>
</comment>
<dbReference type="Proteomes" id="UP000779049">
    <property type="component" value="Unassembled WGS sequence"/>
</dbReference>
<keyword evidence="2" id="KW-0805">Transcription regulation</keyword>
<sequence>MLGLTRRQAEVMNILWEAQKPMIASEIVKAKEDLNINTVQAALRSLIKKEYIEVAEIVYSGTVLTRSYRPLVEREEFADDVEQGIKNMLRKETLFAHYIDEIDDSDILQKLEAVIDKRKRELEEE</sequence>
<evidence type="ECO:0000256" key="3">
    <source>
        <dbReference type="ARBA" id="ARBA00023125"/>
    </source>
</evidence>
<gene>
    <name evidence="5" type="ORF">FLB61_11860</name>
</gene>
<comment type="caution">
    <text evidence="5">The sequence shown here is derived from an EMBL/GenBank/DDBJ whole genome shotgun (WGS) entry which is preliminary data.</text>
</comment>
<evidence type="ECO:0000313" key="6">
    <source>
        <dbReference type="Proteomes" id="UP000779049"/>
    </source>
</evidence>
<dbReference type="InterPro" id="IPR036390">
    <property type="entry name" value="WH_DNA-bd_sf"/>
</dbReference>
<keyword evidence="3" id="KW-0238">DNA-binding</keyword>
<evidence type="ECO:0000313" key="5">
    <source>
        <dbReference type="EMBL" id="MBY0759765.1"/>
    </source>
</evidence>
<evidence type="ECO:0000256" key="1">
    <source>
        <dbReference type="ARBA" id="ARBA00011046"/>
    </source>
</evidence>
<dbReference type="Pfam" id="PF03965">
    <property type="entry name" value="Penicillinase_R"/>
    <property type="match status" value="1"/>
</dbReference>
<reference evidence="5 6" key="1">
    <citation type="journal article" date="2020" name="New Microbes New Infect">
        <title>Sellimonas caecigallum sp. nov., description and genome sequence of a new member of the Sellimonas genus isolated from the cecum of feral chicken.</title>
        <authorList>
            <person name="Wongkuna S."/>
            <person name="Ghimire S."/>
            <person name="Antony L."/>
            <person name="Chankhamhaengdecha S."/>
            <person name="Janvilisri T."/>
            <person name="Scaria J."/>
        </authorList>
    </citation>
    <scope>NUCLEOTIDE SEQUENCE [LARGE SCALE GENOMIC DNA]</scope>
    <source>
        <strain evidence="5 6">SW451</strain>
    </source>
</reference>
<keyword evidence="6" id="KW-1185">Reference proteome</keyword>
<dbReference type="EMBL" id="VIRV01000025">
    <property type="protein sequence ID" value="MBY0759765.1"/>
    <property type="molecule type" value="Genomic_DNA"/>
</dbReference>
<dbReference type="Gene3D" id="1.10.10.10">
    <property type="entry name" value="Winged helix-like DNA-binding domain superfamily/Winged helix DNA-binding domain"/>
    <property type="match status" value="1"/>
</dbReference>
<name>A0ABS7L9J5_9FIRM</name>
<evidence type="ECO:0000256" key="4">
    <source>
        <dbReference type="ARBA" id="ARBA00023163"/>
    </source>
</evidence>
<dbReference type="RefSeq" id="WP_221920301.1">
    <property type="nucleotide sequence ID" value="NZ_CP173660.1"/>
</dbReference>
<keyword evidence="4" id="KW-0804">Transcription</keyword>
<protein>
    <submittedName>
        <fullName evidence="5">BlaI/MecI/CopY family transcriptional regulator</fullName>
    </submittedName>
</protein>
<proteinExistence type="inferred from homology"/>
<dbReference type="InterPro" id="IPR036388">
    <property type="entry name" value="WH-like_DNA-bd_sf"/>
</dbReference>
<dbReference type="SUPFAM" id="SSF46785">
    <property type="entry name" value="Winged helix' DNA-binding domain"/>
    <property type="match status" value="1"/>
</dbReference>
<accession>A0ABS7L9J5</accession>